<feature type="signal peptide" evidence="1">
    <location>
        <begin position="1"/>
        <end position="23"/>
    </location>
</feature>
<dbReference type="Gene3D" id="2.130.10.10">
    <property type="entry name" value="YVTN repeat-like/Quinoprotein amine dehydrogenase"/>
    <property type="match status" value="1"/>
</dbReference>
<name>A0A5C5XNA5_9PLAN</name>
<evidence type="ECO:0000256" key="1">
    <source>
        <dbReference type="SAM" id="SignalP"/>
    </source>
</evidence>
<keyword evidence="1" id="KW-0732">Signal</keyword>
<proteinExistence type="predicted"/>
<feature type="chain" id="PRO_5022785504" description="Translocation protein TolB" evidence="1">
    <location>
        <begin position="24"/>
        <end position="386"/>
    </location>
</feature>
<gene>
    <name evidence="2" type="ORF">Pan54_51360</name>
</gene>
<evidence type="ECO:0000313" key="3">
    <source>
        <dbReference type="Proteomes" id="UP000316095"/>
    </source>
</evidence>
<dbReference type="EMBL" id="SJPG01000001">
    <property type="protein sequence ID" value="TWT64374.1"/>
    <property type="molecule type" value="Genomic_DNA"/>
</dbReference>
<organism evidence="2 3">
    <name type="scientific">Rubinisphaera italica</name>
    <dbReference type="NCBI Taxonomy" id="2527969"/>
    <lineage>
        <taxon>Bacteria</taxon>
        <taxon>Pseudomonadati</taxon>
        <taxon>Planctomycetota</taxon>
        <taxon>Planctomycetia</taxon>
        <taxon>Planctomycetales</taxon>
        <taxon>Planctomycetaceae</taxon>
        <taxon>Rubinisphaera</taxon>
    </lineage>
</organism>
<keyword evidence="3" id="KW-1185">Reference proteome</keyword>
<dbReference type="OrthoDB" id="9836752at2"/>
<dbReference type="RefSeq" id="WP_146506092.1">
    <property type="nucleotide sequence ID" value="NZ_SJPG01000001.1"/>
</dbReference>
<dbReference type="SUPFAM" id="SSF82171">
    <property type="entry name" value="DPP6 N-terminal domain-like"/>
    <property type="match status" value="1"/>
</dbReference>
<accession>A0A5C5XNA5</accession>
<dbReference type="InterPro" id="IPR015943">
    <property type="entry name" value="WD40/YVTN_repeat-like_dom_sf"/>
</dbReference>
<evidence type="ECO:0008006" key="4">
    <source>
        <dbReference type="Google" id="ProtNLM"/>
    </source>
</evidence>
<dbReference type="AlphaFoldDB" id="A0A5C5XNA5"/>
<protein>
    <recommendedName>
        <fullName evidence="4">Translocation protein TolB</fullName>
    </recommendedName>
</protein>
<dbReference type="Proteomes" id="UP000316095">
    <property type="component" value="Unassembled WGS sequence"/>
</dbReference>
<evidence type="ECO:0000313" key="2">
    <source>
        <dbReference type="EMBL" id="TWT64374.1"/>
    </source>
</evidence>
<dbReference type="PROSITE" id="PS51257">
    <property type="entry name" value="PROKAR_LIPOPROTEIN"/>
    <property type="match status" value="1"/>
</dbReference>
<sequence precursor="true">MHVKLLFFMIFVAACTSTGCVPAHDPVWTADSQSVIVSKSDGAVIQFDLKTKATRQLLSPASYRPSRIAISPDGKQATIAVAEQGQPSYRVAVQFVRISDGRSLSVEAQVWGEANAARNVVPTSAYWCPSGKRILICFADLNEIVRSVVYEPESKQFHEWNATPPAVMLCSTLNLSPILPDGSGYFGMKPTDNGYQFHLVQWDGWEHVLTPHNIDLPAAELLSPPDPQAAKPGSIHLGQAKWDERKLVIPMNDRTIVADFAARKLTTRPQAQSEQTAYRQAKVRAAKEAEGVSTQLVTFSKGGLSIVVHTDAPKGTQRVELIDSKTKGRRLLLSGISPIGLNLRAMTLSPDGLHVFVAIKQDGTPWGYFFKYDGSVVGKIKLGKSR</sequence>
<comment type="caution">
    <text evidence="2">The sequence shown here is derived from an EMBL/GenBank/DDBJ whole genome shotgun (WGS) entry which is preliminary data.</text>
</comment>
<reference evidence="2 3" key="1">
    <citation type="submission" date="2019-02" db="EMBL/GenBank/DDBJ databases">
        <title>Deep-cultivation of Planctomycetes and their phenomic and genomic characterization uncovers novel biology.</title>
        <authorList>
            <person name="Wiegand S."/>
            <person name="Jogler M."/>
            <person name="Boedeker C."/>
            <person name="Pinto D."/>
            <person name="Vollmers J."/>
            <person name="Rivas-Marin E."/>
            <person name="Kohn T."/>
            <person name="Peeters S.H."/>
            <person name="Heuer A."/>
            <person name="Rast P."/>
            <person name="Oberbeckmann S."/>
            <person name="Bunk B."/>
            <person name="Jeske O."/>
            <person name="Meyerdierks A."/>
            <person name="Storesund J.E."/>
            <person name="Kallscheuer N."/>
            <person name="Luecker S."/>
            <person name="Lage O.M."/>
            <person name="Pohl T."/>
            <person name="Merkel B.J."/>
            <person name="Hornburger P."/>
            <person name="Mueller R.-W."/>
            <person name="Bruemmer F."/>
            <person name="Labrenz M."/>
            <person name="Spormann A.M."/>
            <person name="Op Den Camp H."/>
            <person name="Overmann J."/>
            <person name="Amann R."/>
            <person name="Jetten M.S.M."/>
            <person name="Mascher T."/>
            <person name="Medema M.H."/>
            <person name="Devos D.P."/>
            <person name="Kaster A.-K."/>
            <person name="Ovreas L."/>
            <person name="Rohde M."/>
            <person name="Galperin M.Y."/>
            <person name="Jogler C."/>
        </authorList>
    </citation>
    <scope>NUCLEOTIDE SEQUENCE [LARGE SCALE GENOMIC DNA]</scope>
    <source>
        <strain evidence="2 3">Pan54</strain>
    </source>
</reference>